<name>A0ABM9VZW1_9FIRM</name>
<dbReference type="RefSeq" id="WP_269147941.1">
    <property type="nucleotide sequence ID" value="NZ_CP146991.1"/>
</dbReference>
<reference evidence="1 2" key="1">
    <citation type="submission" date="2016-01" db="EMBL/GenBank/DDBJ databases">
        <authorList>
            <person name="Brown R."/>
        </authorList>
    </citation>
    <scope>NUCLEOTIDE SEQUENCE [LARGE SCALE GENOMIC DNA]</scope>
    <source>
        <strain evidence="1">Sporomusa sphaeroides DSM 2875</strain>
    </source>
</reference>
<dbReference type="Proteomes" id="UP000245702">
    <property type="component" value="Unassembled WGS sequence"/>
</dbReference>
<gene>
    <name evidence="1" type="ORF">SSPH_01087</name>
</gene>
<evidence type="ECO:0000313" key="1">
    <source>
        <dbReference type="EMBL" id="CVK18449.1"/>
    </source>
</evidence>
<dbReference type="EMBL" id="FCOW01000004">
    <property type="protein sequence ID" value="CVK18449.1"/>
    <property type="molecule type" value="Genomic_DNA"/>
</dbReference>
<keyword evidence="2" id="KW-1185">Reference proteome</keyword>
<protein>
    <submittedName>
        <fullName evidence="1">Uncharacterized protein</fullName>
    </submittedName>
</protein>
<accession>A0ABM9VZW1</accession>
<proteinExistence type="predicted"/>
<dbReference type="NCBIfam" id="NF040910">
    <property type="entry name" value="CD1375_fam"/>
    <property type="match status" value="1"/>
</dbReference>
<organism evidence="1 2">
    <name type="scientific">Sporomusa sphaeroides DSM 2875</name>
    <dbReference type="NCBI Taxonomy" id="1337886"/>
    <lineage>
        <taxon>Bacteria</taxon>
        <taxon>Bacillati</taxon>
        <taxon>Bacillota</taxon>
        <taxon>Negativicutes</taxon>
        <taxon>Selenomonadales</taxon>
        <taxon>Sporomusaceae</taxon>
        <taxon>Sporomusa</taxon>
    </lineage>
</organism>
<comment type="caution">
    <text evidence="1">The sequence shown here is derived from an EMBL/GenBank/DDBJ whole genome shotgun (WGS) entry which is preliminary data.</text>
</comment>
<evidence type="ECO:0000313" key="2">
    <source>
        <dbReference type="Proteomes" id="UP000245702"/>
    </source>
</evidence>
<dbReference type="InterPro" id="IPR047907">
    <property type="entry name" value="CD1375-like"/>
</dbReference>
<sequence length="40" mass="4631">MLISWKITAYTYLVKAGRMALETDVPEEYREAVAERLIAE</sequence>